<evidence type="ECO:0000256" key="10">
    <source>
        <dbReference type="HAMAP-Rule" id="MF_00255"/>
    </source>
</evidence>
<dbReference type="PANTHER" id="PTHR30075:SF2">
    <property type="entry name" value="GLYCINE--TRNA LIGASE, CHLOROPLASTIC_MITOCHONDRIAL 2"/>
    <property type="match status" value="1"/>
</dbReference>
<evidence type="ECO:0000256" key="1">
    <source>
        <dbReference type="ARBA" id="ARBA00004496"/>
    </source>
</evidence>
<evidence type="ECO:0000256" key="9">
    <source>
        <dbReference type="ARBA" id="ARBA00047937"/>
    </source>
</evidence>
<keyword evidence="7 10" id="KW-0648">Protein biosynthesis</keyword>
<dbReference type="GO" id="GO:0005829">
    <property type="term" value="C:cytosol"/>
    <property type="evidence" value="ECO:0007669"/>
    <property type="project" value="TreeGrafter"/>
</dbReference>
<dbReference type="PRINTS" id="PR01045">
    <property type="entry name" value="TRNASYNTHGB"/>
</dbReference>
<keyword evidence="3 10" id="KW-0963">Cytoplasm</keyword>
<evidence type="ECO:0000256" key="3">
    <source>
        <dbReference type="ARBA" id="ARBA00022490"/>
    </source>
</evidence>
<dbReference type="RefSeq" id="WP_135977315.1">
    <property type="nucleotide sequence ID" value="NZ_BQKC01000001.1"/>
</dbReference>
<evidence type="ECO:0000259" key="11">
    <source>
        <dbReference type="Pfam" id="PF05746"/>
    </source>
</evidence>
<gene>
    <name evidence="10 12" type="primary">glyS</name>
    <name evidence="12" type="ORF">ATOP_10460</name>
</gene>
<evidence type="ECO:0000256" key="8">
    <source>
        <dbReference type="ARBA" id="ARBA00023146"/>
    </source>
</evidence>
<dbReference type="Pfam" id="PF05746">
    <property type="entry name" value="DALR_1"/>
    <property type="match status" value="1"/>
</dbReference>
<keyword evidence="4 10" id="KW-0436">Ligase</keyword>
<keyword evidence="6 10" id="KW-0067">ATP-binding</keyword>
<dbReference type="NCBIfam" id="TIGR00211">
    <property type="entry name" value="glyS"/>
    <property type="match status" value="1"/>
</dbReference>
<evidence type="ECO:0000256" key="6">
    <source>
        <dbReference type="ARBA" id="ARBA00022840"/>
    </source>
</evidence>
<comment type="catalytic activity">
    <reaction evidence="9 10">
        <text>tRNA(Gly) + glycine + ATP = glycyl-tRNA(Gly) + AMP + diphosphate</text>
        <dbReference type="Rhea" id="RHEA:16013"/>
        <dbReference type="Rhea" id="RHEA-COMP:9664"/>
        <dbReference type="Rhea" id="RHEA-COMP:9683"/>
        <dbReference type="ChEBI" id="CHEBI:30616"/>
        <dbReference type="ChEBI" id="CHEBI:33019"/>
        <dbReference type="ChEBI" id="CHEBI:57305"/>
        <dbReference type="ChEBI" id="CHEBI:78442"/>
        <dbReference type="ChEBI" id="CHEBI:78522"/>
        <dbReference type="ChEBI" id="CHEBI:456215"/>
        <dbReference type="EC" id="6.1.1.14"/>
    </reaction>
</comment>
<protein>
    <recommendedName>
        <fullName evidence="10">Glycine--tRNA ligase beta subunit</fullName>
        <ecNumber evidence="10">6.1.1.14</ecNumber>
    </recommendedName>
    <alternativeName>
        <fullName evidence="10">Glycyl-tRNA synthetase beta subunit</fullName>
        <shortName evidence="10">GlyRS</shortName>
    </alternativeName>
</protein>
<evidence type="ECO:0000256" key="2">
    <source>
        <dbReference type="ARBA" id="ARBA00008226"/>
    </source>
</evidence>
<dbReference type="SUPFAM" id="SSF109604">
    <property type="entry name" value="HD-domain/PDEase-like"/>
    <property type="match status" value="1"/>
</dbReference>
<sequence length="694" mass="74215">MTQTKDFLLEIGSEELPSAPLDRAAAQLARLVEAGLDDAGLAHGGVRVVSTPRRLAVLVADVACATEAAHSVMRGPAAAIAFDADGNPTKAAVGFARGKGVDPADLVVRGDGGKDYVFAEVDEPAVPAEQILAPLCERVIAGLDWPRSQRWGSTHERYGRPVRWICALFGDEVLDVSYADVTSGRTTRGHRVLAPGEHVVPEPSAYEAVLEDARVLGHEERAARIREGIAAVESEFGVTVDTPARVFDEVVNLCEWPTVLVGRFDEEFLSVPHEIICESMLSHQRYFPTYDGDGNLTRAFIVVGNGDPACSETVVDGNERVVRARLDDAKFFFEEDLKHPLEDYLPRLETVTFQERLGTMGQKAARMVALAPAVVSEAGGTEEQRDHARRAAHLAKADLVTQAVVEFTSQQGVMGGYYAQAAGEPDEVSSAVAQHYRPRFAGDELPEGLVARAVAVADKLDTICGMFAIDEPPTGSSDPFAQRRSAIGVIHMLEDMPQASLSDLIDASLDAYADQGLSFDHGAVAQRVREFFLGRLATMAKDEGIGPDTVAAVSAASVIDPAEFFQRARALERAQVEDPELFEALAGAYARAANLADADLGCDVDESGLGDAERRLLDACVNGQAAVSAALASGDYEGALAALGALRGPIDGFFDEVMVMDDDPAVRENRLRLLNRFAAVFSGVADFGALGRGR</sequence>
<feature type="domain" description="DALR anticodon binding" evidence="11">
    <location>
        <begin position="588"/>
        <end position="682"/>
    </location>
</feature>
<comment type="caution">
    <text evidence="12">The sequence shown here is derived from an EMBL/GenBank/DDBJ whole genome shotgun (WGS) entry which is preliminary data.</text>
</comment>
<dbReference type="InterPro" id="IPR008909">
    <property type="entry name" value="DALR_anticod-bd"/>
</dbReference>
<dbReference type="GO" id="GO:0004820">
    <property type="term" value="F:glycine-tRNA ligase activity"/>
    <property type="evidence" value="ECO:0007669"/>
    <property type="project" value="UniProtKB-UniRule"/>
</dbReference>
<dbReference type="PANTHER" id="PTHR30075">
    <property type="entry name" value="GLYCYL-TRNA SYNTHETASE"/>
    <property type="match status" value="1"/>
</dbReference>
<dbReference type="AlphaFoldDB" id="A0AAV5B463"/>
<name>A0AAV5B463_9ACTN</name>
<dbReference type="InterPro" id="IPR006194">
    <property type="entry name" value="Gly-tRNA-synth_heterodimer"/>
</dbReference>
<dbReference type="GO" id="GO:0004814">
    <property type="term" value="F:arginine-tRNA ligase activity"/>
    <property type="evidence" value="ECO:0007669"/>
    <property type="project" value="InterPro"/>
</dbReference>
<dbReference type="PROSITE" id="PS50861">
    <property type="entry name" value="AA_TRNA_LIGASE_II_GLYAB"/>
    <property type="match status" value="1"/>
</dbReference>
<keyword evidence="13" id="KW-1185">Reference proteome</keyword>
<evidence type="ECO:0000313" key="12">
    <source>
        <dbReference type="EMBL" id="GJM55391.1"/>
    </source>
</evidence>
<dbReference type="GO" id="GO:0006420">
    <property type="term" value="P:arginyl-tRNA aminoacylation"/>
    <property type="evidence" value="ECO:0007669"/>
    <property type="project" value="InterPro"/>
</dbReference>
<reference evidence="12" key="1">
    <citation type="journal article" date="2022" name="Int. J. Syst. Evol. Microbiol.">
        <title>Granulimonas faecalis gen. nov., sp. nov., and Leptogranulimonas caecicola gen. nov., sp. nov., novel lactate-producing Atopobiaceae bacteria isolated from mouse intestines, and an emended description of the family Atopobiaceae.</title>
        <authorList>
            <person name="Morinaga K."/>
            <person name="Kusada H."/>
            <person name="Sakamoto S."/>
            <person name="Murakami T."/>
            <person name="Toyoda A."/>
            <person name="Mori H."/>
            <person name="Meng X.Y."/>
            <person name="Takashino M."/>
            <person name="Murotomi K."/>
            <person name="Tamaki H."/>
        </authorList>
    </citation>
    <scope>NUCLEOTIDE SEQUENCE</scope>
    <source>
        <strain evidence="12">OPF53</strain>
    </source>
</reference>
<dbReference type="HAMAP" id="MF_00255">
    <property type="entry name" value="Gly_tRNA_synth_beta"/>
    <property type="match status" value="1"/>
</dbReference>
<proteinExistence type="inferred from homology"/>
<dbReference type="EMBL" id="BQKC01000001">
    <property type="protein sequence ID" value="GJM55391.1"/>
    <property type="molecule type" value="Genomic_DNA"/>
</dbReference>
<dbReference type="InterPro" id="IPR015944">
    <property type="entry name" value="Gly-tRNA-synth_bsu"/>
</dbReference>
<dbReference type="GO" id="GO:0006426">
    <property type="term" value="P:glycyl-tRNA aminoacylation"/>
    <property type="evidence" value="ECO:0007669"/>
    <property type="project" value="UniProtKB-UniRule"/>
</dbReference>
<keyword evidence="8 10" id="KW-0030">Aminoacyl-tRNA synthetase</keyword>
<keyword evidence="5 10" id="KW-0547">Nucleotide-binding</keyword>
<dbReference type="Pfam" id="PF02092">
    <property type="entry name" value="tRNA_synt_2f"/>
    <property type="match status" value="1"/>
</dbReference>
<evidence type="ECO:0000313" key="13">
    <source>
        <dbReference type="Proteomes" id="UP001055025"/>
    </source>
</evidence>
<comment type="subunit">
    <text evidence="10">Tetramer of two alpha and two beta subunits.</text>
</comment>
<comment type="subcellular location">
    <subcellularLocation>
        <location evidence="1 10">Cytoplasm</location>
    </subcellularLocation>
</comment>
<organism evidence="12 13">
    <name type="scientific">Granulimonas faecalis</name>
    <dbReference type="NCBI Taxonomy" id="2894155"/>
    <lineage>
        <taxon>Bacteria</taxon>
        <taxon>Bacillati</taxon>
        <taxon>Actinomycetota</taxon>
        <taxon>Coriobacteriia</taxon>
        <taxon>Coriobacteriales</taxon>
        <taxon>Kribbibacteriaceae</taxon>
        <taxon>Granulimonas</taxon>
    </lineage>
</organism>
<comment type="similarity">
    <text evidence="2 10">Belongs to the class-II aminoacyl-tRNA synthetase family.</text>
</comment>
<evidence type="ECO:0000256" key="7">
    <source>
        <dbReference type="ARBA" id="ARBA00022917"/>
    </source>
</evidence>
<evidence type="ECO:0000256" key="5">
    <source>
        <dbReference type="ARBA" id="ARBA00022741"/>
    </source>
</evidence>
<dbReference type="GO" id="GO:0005524">
    <property type="term" value="F:ATP binding"/>
    <property type="evidence" value="ECO:0007669"/>
    <property type="project" value="UniProtKB-UniRule"/>
</dbReference>
<dbReference type="EC" id="6.1.1.14" evidence="10"/>
<evidence type="ECO:0000256" key="4">
    <source>
        <dbReference type="ARBA" id="ARBA00022598"/>
    </source>
</evidence>
<accession>A0AAV5B463</accession>
<dbReference type="Proteomes" id="UP001055025">
    <property type="component" value="Unassembled WGS sequence"/>
</dbReference>